<keyword evidence="3" id="KW-1185">Reference proteome</keyword>
<protein>
    <submittedName>
        <fullName evidence="2">ORF6N domain-containing protein</fullName>
    </submittedName>
</protein>
<dbReference type="Pfam" id="PF10543">
    <property type="entry name" value="ORF6N"/>
    <property type="match status" value="1"/>
</dbReference>
<comment type="caution">
    <text evidence="2">The sequence shown here is derived from an EMBL/GenBank/DDBJ whole genome shotgun (WGS) entry which is preliminary data.</text>
</comment>
<evidence type="ECO:0000313" key="2">
    <source>
        <dbReference type="EMBL" id="MYN29979.1"/>
    </source>
</evidence>
<dbReference type="InterPro" id="IPR018873">
    <property type="entry name" value="KilA-N_DNA-bd_domain"/>
</dbReference>
<feature type="domain" description="KilA-N DNA-binding" evidence="1">
    <location>
        <begin position="21"/>
        <end position="105"/>
    </location>
</feature>
<evidence type="ECO:0000313" key="3">
    <source>
        <dbReference type="Proteomes" id="UP000642144"/>
    </source>
</evidence>
<gene>
    <name evidence="2" type="ORF">GTP69_26580</name>
</gene>
<dbReference type="RefSeq" id="WP_161057698.1">
    <property type="nucleotide sequence ID" value="NZ_WWCT01000029.1"/>
</dbReference>
<dbReference type="Proteomes" id="UP000642144">
    <property type="component" value="Unassembled WGS sequence"/>
</dbReference>
<sequence>MKSACSLPVSTDTSLLTIEARILVIRSQKVIIDADLAYLYGVPTRRLNEQVKRNLNRFPADFMFTLTSEEKAEVVANSDILAKLKFSKTLPTAFTEHGAIQAANVLGSQQAIQMGVYVVRSFVRLREMFVSDKALASRLDELERQLATVSSRQEDFEGQTLRQFQQMLETFKGLMAQPASRHKRPIGFILPDK</sequence>
<name>A0ABW9W7C3_9BURK</name>
<reference evidence="2 3" key="1">
    <citation type="submission" date="2019-12" db="EMBL/GenBank/DDBJ databases">
        <title>Novel species isolated from a subtropical stream in China.</title>
        <authorList>
            <person name="Lu H."/>
        </authorList>
    </citation>
    <scope>NUCLEOTIDE SEQUENCE [LARGE SCALE GENOMIC DNA]</scope>
    <source>
        <strain evidence="2 3">CY42W</strain>
    </source>
</reference>
<dbReference type="EMBL" id="WWCT01000029">
    <property type="protein sequence ID" value="MYN29979.1"/>
    <property type="molecule type" value="Genomic_DNA"/>
</dbReference>
<accession>A0ABW9W7C3</accession>
<organism evidence="2 3">
    <name type="scientific">Duganella levis</name>
    <dbReference type="NCBI Taxonomy" id="2692169"/>
    <lineage>
        <taxon>Bacteria</taxon>
        <taxon>Pseudomonadati</taxon>
        <taxon>Pseudomonadota</taxon>
        <taxon>Betaproteobacteria</taxon>
        <taxon>Burkholderiales</taxon>
        <taxon>Oxalobacteraceae</taxon>
        <taxon>Telluria group</taxon>
        <taxon>Duganella</taxon>
    </lineage>
</organism>
<evidence type="ECO:0000259" key="1">
    <source>
        <dbReference type="Pfam" id="PF10543"/>
    </source>
</evidence>
<proteinExistence type="predicted"/>